<proteinExistence type="evidence at transcript level"/>
<dbReference type="SMART" id="SM00131">
    <property type="entry name" value="KU"/>
    <property type="match status" value="2"/>
</dbReference>
<comment type="subcellular location">
    <subcellularLocation>
        <location evidence="1">Secreted</location>
    </subcellularLocation>
</comment>
<reference evidence="7" key="1">
    <citation type="submission" date="2012-12" db="EMBL/GenBank/DDBJ databases">
        <title>Identification and characterization of a phenylalanine ammonia-lyase gene family in Isatis indigotica Fort.</title>
        <authorList>
            <person name="Liu Q."/>
            <person name="Chen J."/>
            <person name="Zhou X."/>
            <person name="Di P."/>
            <person name="Xiao Y."/>
            <person name="Xuan H."/>
            <person name="Zhang L."/>
            <person name="Chen W."/>
        </authorList>
    </citation>
    <scope>NUCLEOTIDE SEQUENCE</scope>
    <source>
        <tissue evidence="7">Salivary gland</tissue>
    </source>
</reference>
<dbReference type="GO" id="GO:0004867">
    <property type="term" value="F:serine-type endopeptidase inhibitor activity"/>
    <property type="evidence" value="ECO:0007669"/>
    <property type="project" value="InterPro"/>
</dbReference>
<dbReference type="GO" id="GO:0048019">
    <property type="term" value="F:receptor antagonist activity"/>
    <property type="evidence" value="ECO:0007669"/>
    <property type="project" value="TreeGrafter"/>
</dbReference>
<feature type="chain" id="PRO_5012926758" evidence="5">
    <location>
        <begin position="16"/>
        <end position="276"/>
    </location>
</feature>
<dbReference type="EMBL" id="GADI01002236">
    <property type="protein sequence ID" value="JAA71572.1"/>
    <property type="molecule type" value="mRNA"/>
</dbReference>
<feature type="domain" description="BPTI/Kunitz inhibitor" evidence="6">
    <location>
        <begin position="29"/>
        <end position="82"/>
    </location>
</feature>
<evidence type="ECO:0000256" key="5">
    <source>
        <dbReference type="SAM" id="SignalP"/>
    </source>
</evidence>
<feature type="signal peptide" evidence="5">
    <location>
        <begin position="1"/>
        <end position="15"/>
    </location>
</feature>
<sequence>MKKTLIFIFIGAALGYPEGRKTDRNKDVCKMNPPEEVGRAISPGWFYNASIDLCMYYQFGAPKHKNEKSNRFSTLSECSKTCRRHVPSYCFDTPKKIGKKTNICKWTYNSTRGTCVKLCREQEATQNSNVFNTKGDCLDICQGRDLGPCAKFPTELECNHDGTQYYRYNLTTQTCYLDRTMKCKGGENAFRTLKACYARCGRFVKNKCKLPVQDLGMCSQIDKRYMFDQNEKKCKSYIGCDHHGIGFLKEMDCVNTCEKKPDKTPTESCNGGEETD</sequence>
<dbReference type="GO" id="GO:0005615">
    <property type="term" value="C:extracellular space"/>
    <property type="evidence" value="ECO:0007669"/>
    <property type="project" value="TreeGrafter"/>
</dbReference>
<evidence type="ECO:0000256" key="4">
    <source>
        <dbReference type="ARBA" id="ARBA00023157"/>
    </source>
</evidence>
<evidence type="ECO:0000256" key="1">
    <source>
        <dbReference type="ARBA" id="ARBA00004613"/>
    </source>
</evidence>
<dbReference type="GO" id="GO:0050431">
    <property type="term" value="F:transforming growth factor beta binding"/>
    <property type="evidence" value="ECO:0007669"/>
    <property type="project" value="TreeGrafter"/>
</dbReference>
<evidence type="ECO:0000259" key="6">
    <source>
        <dbReference type="PROSITE" id="PS50279"/>
    </source>
</evidence>
<keyword evidence="3 5" id="KW-0732">Signal</keyword>
<accession>A0A0K8RKE6</accession>
<protein>
    <submittedName>
        <fullName evidence="7">Putative salivary kunitz domain protein</fullName>
    </submittedName>
</protein>
<dbReference type="PROSITE" id="PS50279">
    <property type="entry name" value="BPTI_KUNITZ_2"/>
    <property type="match status" value="1"/>
</dbReference>
<dbReference type="InterPro" id="IPR002223">
    <property type="entry name" value="Kunitz_BPTI"/>
</dbReference>
<evidence type="ECO:0000313" key="7">
    <source>
        <dbReference type="EMBL" id="JAA71572.1"/>
    </source>
</evidence>
<keyword evidence="4" id="KW-1015">Disulfide bond</keyword>
<dbReference type="Pfam" id="PF00014">
    <property type="entry name" value="Kunitz_BPTI"/>
    <property type="match status" value="2"/>
</dbReference>
<dbReference type="SUPFAM" id="SSF57362">
    <property type="entry name" value="BPTI-like"/>
    <property type="match status" value="4"/>
</dbReference>
<dbReference type="PANTHER" id="PTHR45938">
    <property type="entry name" value="ACP24A4-RELATED"/>
    <property type="match status" value="1"/>
</dbReference>
<name>A0A0K8RKE6_IXORI</name>
<keyword evidence="2" id="KW-0964">Secreted</keyword>
<organism evidence="7">
    <name type="scientific">Ixodes ricinus</name>
    <name type="common">Common tick</name>
    <name type="synonym">Acarus ricinus</name>
    <dbReference type="NCBI Taxonomy" id="34613"/>
    <lineage>
        <taxon>Eukaryota</taxon>
        <taxon>Metazoa</taxon>
        <taxon>Ecdysozoa</taxon>
        <taxon>Arthropoda</taxon>
        <taxon>Chelicerata</taxon>
        <taxon>Arachnida</taxon>
        <taxon>Acari</taxon>
        <taxon>Parasitiformes</taxon>
        <taxon>Ixodida</taxon>
        <taxon>Ixodoidea</taxon>
        <taxon>Ixodidae</taxon>
        <taxon>Ixodinae</taxon>
        <taxon>Ixodes</taxon>
    </lineage>
</organism>
<dbReference type="PANTHER" id="PTHR45938:SF11">
    <property type="entry name" value="WAP, KAZAL, IMMUNOGLOBULIN, KUNITZ AND NTR DOMAIN-CONTAINING PROTEIN 2-LIKE"/>
    <property type="match status" value="1"/>
</dbReference>
<evidence type="ECO:0000256" key="3">
    <source>
        <dbReference type="ARBA" id="ARBA00022729"/>
    </source>
</evidence>
<dbReference type="AlphaFoldDB" id="A0A0K8RKE6"/>
<dbReference type="Gene3D" id="4.10.410.10">
    <property type="entry name" value="Pancreatic trypsin inhibitor Kunitz domain"/>
    <property type="match status" value="3"/>
</dbReference>
<evidence type="ECO:0000256" key="2">
    <source>
        <dbReference type="ARBA" id="ARBA00022525"/>
    </source>
</evidence>
<dbReference type="InterPro" id="IPR036880">
    <property type="entry name" value="Kunitz_BPTI_sf"/>
</dbReference>